<dbReference type="GO" id="GO:0004843">
    <property type="term" value="F:cysteine-type deubiquitinase activity"/>
    <property type="evidence" value="ECO:0007669"/>
    <property type="project" value="UniProtKB-EC"/>
</dbReference>
<dbReference type="SUPFAM" id="SSF54001">
    <property type="entry name" value="Cysteine proteinases"/>
    <property type="match status" value="1"/>
</dbReference>
<evidence type="ECO:0000256" key="5">
    <source>
        <dbReference type="ARBA" id="ARBA00022786"/>
    </source>
</evidence>
<evidence type="ECO:0000256" key="4">
    <source>
        <dbReference type="ARBA" id="ARBA00022670"/>
    </source>
</evidence>
<keyword evidence="9" id="KW-1133">Transmembrane helix</keyword>
<feature type="compositionally biased region" description="Low complexity" evidence="8">
    <location>
        <begin position="566"/>
        <end position="585"/>
    </location>
</feature>
<dbReference type="CDD" id="cd02662">
    <property type="entry name" value="Peptidase_C19F"/>
    <property type="match status" value="1"/>
</dbReference>
<dbReference type="Gene3D" id="3.90.70.10">
    <property type="entry name" value="Cysteine proteinases"/>
    <property type="match status" value="1"/>
</dbReference>
<dbReference type="eggNOG" id="KOG1868">
    <property type="taxonomic scope" value="Eukaryota"/>
</dbReference>
<proteinExistence type="inferred from homology"/>
<dbReference type="GO" id="GO:0006508">
    <property type="term" value="P:proteolysis"/>
    <property type="evidence" value="ECO:0007669"/>
    <property type="project" value="UniProtKB-KW"/>
</dbReference>
<dbReference type="GO" id="GO:0005634">
    <property type="term" value="C:nucleus"/>
    <property type="evidence" value="ECO:0007669"/>
    <property type="project" value="TreeGrafter"/>
</dbReference>
<reference evidence="11 12" key="1">
    <citation type="submission" date="2013-03" db="EMBL/GenBank/DDBJ databases">
        <title>The Genome Sequence of Capronia coronata CBS 617.96.</title>
        <authorList>
            <consortium name="The Broad Institute Genomics Platform"/>
            <person name="Cuomo C."/>
            <person name="de Hoog S."/>
            <person name="Gorbushina A."/>
            <person name="Walker B."/>
            <person name="Young S.K."/>
            <person name="Zeng Q."/>
            <person name="Gargeya S."/>
            <person name="Fitzgerald M."/>
            <person name="Haas B."/>
            <person name="Abouelleil A."/>
            <person name="Allen A.W."/>
            <person name="Alvarado L."/>
            <person name="Arachchi H.M."/>
            <person name="Berlin A.M."/>
            <person name="Chapman S.B."/>
            <person name="Gainer-Dewar J."/>
            <person name="Goldberg J."/>
            <person name="Griggs A."/>
            <person name="Gujja S."/>
            <person name="Hansen M."/>
            <person name="Howarth C."/>
            <person name="Imamovic A."/>
            <person name="Ireland A."/>
            <person name="Larimer J."/>
            <person name="McCowan C."/>
            <person name="Murphy C."/>
            <person name="Pearson M."/>
            <person name="Poon T.W."/>
            <person name="Priest M."/>
            <person name="Roberts A."/>
            <person name="Saif S."/>
            <person name="Shea T."/>
            <person name="Sisk P."/>
            <person name="Sykes S."/>
            <person name="Wortman J."/>
            <person name="Nusbaum C."/>
            <person name="Birren B."/>
        </authorList>
    </citation>
    <scope>NUCLEOTIDE SEQUENCE [LARGE SCALE GENOMIC DNA]</scope>
    <source>
        <strain evidence="11 12">CBS 617.96</strain>
    </source>
</reference>
<dbReference type="GO" id="GO:0016579">
    <property type="term" value="P:protein deubiquitination"/>
    <property type="evidence" value="ECO:0007669"/>
    <property type="project" value="InterPro"/>
</dbReference>
<dbReference type="InterPro" id="IPR038765">
    <property type="entry name" value="Papain-like_cys_pep_sf"/>
</dbReference>
<dbReference type="GeneID" id="19163741"/>
<evidence type="ECO:0000259" key="10">
    <source>
        <dbReference type="PROSITE" id="PS50235"/>
    </source>
</evidence>
<evidence type="ECO:0000313" key="12">
    <source>
        <dbReference type="Proteomes" id="UP000019484"/>
    </source>
</evidence>
<dbReference type="OrthoDB" id="24581at2759"/>
<dbReference type="PANTHER" id="PTHR24006">
    <property type="entry name" value="UBIQUITIN CARBOXYL-TERMINAL HYDROLASE"/>
    <property type="match status" value="1"/>
</dbReference>
<evidence type="ECO:0000256" key="7">
    <source>
        <dbReference type="ARBA" id="ARBA00022807"/>
    </source>
</evidence>
<comment type="similarity">
    <text evidence="2">Belongs to the peptidase C19 family.</text>
</comment>
<dbReference type="EC" id="3.4.19.12" evidence="3"/>
<dbReference type="STRING" id="1182541.W9Y7X1"/>
<evidence type="ECO:0000256" key="2">
    <source>
        <dbReference type="ARBA" id="ARBA00009085"/>
    </source>
</evidence>
<keyword evidence="7" id="KW-0788">Thiol protease</keyword>
<dbReference type="HOGENOM" id="CLU_008279_6_0_1"/>
<dbReference type="GO" id="GO:0005829">
    <property type="term" value="C:cytosol"/>
    <property type="evidence" value="ECO:0007669"/>
    <property type="project" value="TreeGrafter"/>
</dbReference>
<keyword evidence="12" id="KW-1185">Reference proteome</keyword>
<dbReference type="InterPro" id="IPR001394">
    <property type="entry name" value="Peptidase_C19_UCH"/>
</dbReference>
<keyword evidence="4" id="KW-0645">Protease</keyword>
<feature type="transmembrane region" description="Helical" evidence="9">
    <location>
        <begin position="29"/>
        <end position="49"/>
    </location>
</feature>
<keyword evidence="9" id="KW-0472">Membrane</keyword>
<feature type="compositionally biased region" description="Polar residues" evidence="8">
    <location>
        <begin position="597"/>
        <end position="606"/>
    </location>
</feature>
<comment type="catalytic activity">
    <reaction evidence="1">
        <text>Thiol-dependent hydrolysis of ester, thioester, amide, peptide and isopeptide bonds formed by the C-terminal Gly of ubiquitin (a 76-residue protein attached to proteins as an intracellular targeting signal).</text>
        <dbReference type="EC" id="3.4.19.12"/>
    </reaction>
</comment>
<comment type="caution">
    <text evidence="11">The sequence shown here is derived from an EMBL/GenBank/DDBJ whole genome shotgun (WGS) entry which is preliminary data.</text>
</comment>
<dbReference type="AlphaFoldDB" id="W9Y7X1"/>
<feature type="region of interest" description="Disordered" evidence="8">
    <location>
        <begin position="566"/>
        <end position="626"/>
    </location>
</feature>
<protein>
    <recommendedName>
        <fullName evidence="3">ubiquitinyl hydrolase 1</fullName>
        <ecNumber evidence="3">3.4.19.12</ecNumber>
    </recommendedName>
</protein>
<gene>
    <name evidence="11" type="ORF">A1O1_08895</name>
</gene>
<dbReference type="InterPro" id="IPR028889">
    <property type="entry name" value="USP"/>
</dbReference>
<feature type="region of interest" description="Disordered" evidence="8">
    <location>
        <begin position="359"/>
        <end position="382"/>
    </location>
</feature>
<evidence type="ECO:0000256" key="1">
    <source>
        <dbReference type="ARBA" id="ARBA00000707"/>
    </source>
</evidence>
<organism evidence="11 12">
    <name type="scientific">Capronia coronata CBS 617.96</name>
    <dbReference type="NCBI Taxonomy" id="1182541"/>
    <lineage>
        <taxon>Eukaryota</taxon>
        <taxon>Fungi</taxon>
        <taxon>Dikarya</taxon>
        <taxon>Ascomycota</taxon>
        <taxon>Pezizomycotina</taxon>
        <taxon>Eurotiomycetes</taxon>
        <taxon>Chaetothyriomycetidae</taxon>
        <taxon>Chaetothyriales</taxon>
        <taxon>Herpotrichiellaceae</taxon>
        <taxon>Capronia</taxon>
    </lineage>
</organism>
<sequence length="626" mass="69056">MHNLPMRANDGPSHEFATQKPSYTTANKLISTLALLILGYYVVSFFDVWPSTIKRSIYELFVCFVPSPLIYAMQCGLLRLGLIGPEEAVFTRDQFGDVHAKQEAIQRIFGHPQFPLALRKVRSLSGVSKYISLSNDTGPPGLGNWDNSCYQNSVLQGLASLPAFLDFAERSLDQCERHGVSADTHRALVNLLEQLTDLGPRKATVWTPHVLKSMDSWQQQDAQEYFSRLLEAVEKEADAYIKVLKRSSVAGLECLVANSTPPAQIEADNPAANPELSSWPPEKEVGSRLLRFQPRNPIDGMTAQCLECRTCGFTEGFSFNDFNCLTLNMGLRGPSDLEDLLDEYTAPEEIEGVECENCTERPNGTPKEELAQAAEKPAKRKPVLRTKTKQITVGRLPKDLVLHINRSIFDEYGNQLKNRAAVAVPFKLHFLSRWCAPIVRNNASVEAVYELKCMVTHYGRHDNGHYIALGQRGKEWYSFNDDLVTNITEEDVLNTGNGFMLFYEAVPMQPNAQTPPSTADMAVSSETRTSDLEPDLIQSQLKNVAEWPSPDSGIYREAFTSNIASSTEGSAMSASPSSSTSSAIDESAKQQGFEGLPTQNMKTSSGIDGMPHGARSTGAPVASSLL</sequence>
<dbReference type="PROSITE" id="PS50235">
    <property type="entry name" value="USP_3"/>
    <property type="match status" value="1"/>
</dbReference>
<dbReference type="Proteomes" id="UP000019484">
    <property type="component" value="Unassembled WGS sequence"/>
</dbReference>
<dbReference type="PROSITE" id="PS00973">
    <property type="entry name" value="USP_2"/>
    <property type="match status" value="1"/>
</dbReference>
<dbReference type="EMBL" id="AMWN01000011">
    <property type="protein sequence ID" value="EXJ78494.1"/>
    <property type="molecule type" value="Genomic_DNA"/>
</dbReference>
<dbReference type="PANTHER" id="PTHR24006:SF888">
    <property type="entry name" value="UBIQUITIN CARBOXYL-TERMINAL HYDROLASE 30"/>
    <property type="match status" value="1"/>
</dbReference>
<evidence type="ECO:0000256" key="3">
    <source>
        <dbReference type="ARBA" id="ARBA00012759"/>
    </source>
</evidence>
<name>W9Y7X1_9EURO</name>
<keyword evidence="6" id="KW-0378">Hydrolase</keyword>
<dbReference type="RefSeq" id="XP_007727942.1">
    <property type="nucleotide sequence ID" value="XM_007729752.1"/>
</dbReference>
<evidence type="ECO:0000256" key="6">
    <source>
        <dbReference type="ARBA" id="ARBA00022801"/>
    </source>
</evidence>
<keyword evidence="5" id="KW-0833">Ubl conjugation pathway</keyword>
<feature type="domain" description="USP" evidence="10">
    <location>
        <begin position="140"/>
        <end position="506"/>
    </location>
</feature>
<accession>W9Y7X1</accession>
<evidence type="ECO:0000256" key="9">
    <source>
        <dbReference type="SAM" id="Phobius"/>
    </source>
</evidence>
<dbReference type="InterPro" id="IPR018200">
    <property type="entry name" value="USP_CS"/>
</dbReference>
<feature type="region of interest" description="Disordered" evidence="8">
    <location>
        <begin position="511"/>
        <end position="531"/>
    </location>
</feature>
<keyword evidence="9" id="KW-0812">Transmembrane</keyword>
<dbReference type="Pfam" id="PF00443">
    <property type="entry name" value="UCH"/>
    <property type="match status" value="1"/>
</dbReference>
<dbReference type="InterPro" id="IPR050164">
    <property type="entry name" value="Peptidase_C19"/>
</dbReference>
<evidence type="ECO:0000313" key="11">
    <source>
        <dbReference type="EMBL" id="EXJ78494.1"/>
    </source>
</evidence>
<evidence type="ECO:0000256" key="8">
    <source>
        <dbReference type="SAM" id="MobiDB-lite"/>
    </source>
</evidence>